<keyword evidence="3" id="KW-1185">Reference proteome</keyword>
<evidence type="ECO:0000313" key="2">
    <source>
        <dbReference type="EMBL" id="KDR82433.1"/>
    </source>
</evidence>
<dbReference type="Pfam" id="PF12770">
    <property type="entry name" value="CHAT"/>
    <property type="match status" value="1"/>
</dbReference>
<accession>A0A067TU32</accession>
<dbReference type="EMBL" id="KL142369">
    <property type="protein sequence ID" value="KDR82433.1"/>
    <property type="molecule type" value="Genomic_DNA"/>
</dbReference>
<sequence length="1275" mass="141900">MENCKAKLPVASLAAVVYLFCQVLDLRQTNKPLNIAAMSSLASVLAIRFIYTDEIHNLVQSFSLREKILETLDENQGVSYTDLATRGLDYGNTADKIQRANQILIHFRNSIPMNTINTIMSDLNLLLEMLPATHPMRFAALSTLADGLYARFLYSGDIHNLDDAISYEQDAVKCGSDLEYHNARIFILSAARFDKTKHVPDLRRAISSYRKMDIPEGSAVGWGRDLWTFANALHLQFDQSNDLNHLNAAISFYRQAITSLKTDPSSEGYFNALVTLAAALYTRFMSEAQQHDLHESISLSKQAIALQSPSHLDRFVALNNLANALWTRFTQDSQHLDLFDAIAISRQVLKLRPPSHPDRALPLTVLANALATRFQQGLGQGQTADIDEAISLHRQALNIRAAPHPLRSKSLSNLASALLVRFEHVDGQIDLDESISLSRQALELRPHPHPLRSSSLNNLASALMNKFHYELQQIHLDEAISLFRESVMLRPAPHPSRSKSLHNLGSALRSRFTERGQKGDLDESISLYQQALGLEPPPHSLRSTTLDSLAVALEARFHRDSDATDLDDAISLHEQALKLKPLPHPRRAISLNNLANAMWARFQRGHMGDLDTVVALYRQACELHTSHHPDRYSTLANLAQALAAKFERDGHRIDLDEAISSTNENLELQPLSHSSRSASLFLLGNLFVLAHSLDGETSKYLEQAMASYRAATRCLSQSASLCLLISKGWVFQAQKHHHISAIDAYEAALQALPRVVALSFDIQSRQEALDSENDGLARRAARCAILAGDLEKAIEFLEAGRSVFWSQVLSLRSPFRQLHDIEPKLANKLKGIAEDLELGSHRNTLSDMSDNLKKIILDRETSRLNRRNEEWVKSIEEARNVVGFEDFLRPLRISSLRSAASDCTVAFALANDECSDCLIMTATSIDHIQLPFLHNSVLFYLVNLVQVAISQLPFTRSLVDQASDKVIEFLGEKRGSRFHAGGLKSSDDIFKAVLGVLWDELVKPVIDLLNIKKSKETPKHMLQWCATGLFSFLPIHAAGCYDDKLAAECASDYFISSYTPTIGALLAHPPVSPAQKLKVMVVIQSSELASVKKELAKIRNHVPNDALIEFGIPGRPAEVETVASQLSDASIVHFACHGIQDRSKPLDSGLKLDGGFLRVSRIMKERLQNGSLAFLCACETTRGHVKLPDEAMSVGASLLFSGFRRVIGTMWEIKDKDGPTIADAFYEELFQRADEKPTLEPDTTKSARALHVATQKLRSQNVSFSRWVPFIHMGK</sequence>
<dbReference type="PANTHER" id="PTHR19959:SF119">
    <property type="entry name" value="FUNGAL LIPASE-LIKE DOMAIN-CONTAINING PROTEIN"/>
    <property type="match status" value="1"/>
</dbReference>
<dbReference type="InterPro" id="IPR011990">
    <property type="entry name" value="TPR-like_helical_dom_sf"/>
</dbReference>
<feature type="domain" description="CHAT" evidence="1">
    <location>
        <begin position="992"/>
        <end position="1275"/>
    </location>
</feature>
<organism evidence="2 3">
    <name type="scientific">Galerina marginata (strain CBS 339.88)</name>
    <dbReference type="NCBI Taxonomy" id="685588"/>
    <lineage>
        <taxon>Eukaryota</taxon>
        <taxon>Fungi</taxon>
        <taxon>Dikarya</taxon>
        <taxon>Basidiomycota</taxon>
        <taxon>Agaricomycotina</taxon>
        <taxon>Agaricomycetes</taxon>
        <taxon>Agaricomycetidae</taxon>
        <taxon>Agaricales</taxon>
        <taxon>Agaricineae</taxon>
        <taxon>Strophariaceae</taxon>
        <taxon>Galerina</taxon>
    </lineage>
</organism>
<dbReference type="HOGENOM" id="CLU_001305_0_1_1"/>
<proteinExistence type="predicted"/>
<dbReference type="PANTHER" id="PTHR19959">
    <property type="entry name" value="KINESIN LIGHT CHAIN"/>
    <property type="match status" value="1"/>
</dbReference>
<dbReference type="OrthoDB" id="3261813at2759"/>
<reference evidence="3" key="1">
    <citation type="journal article" date="2014" name="Proc. Natl. Acad. Sci. U.S.A.">
        <title>Extensive sampling of basidiomycete genomes demonstrates inadequacy of the white-rot/brown-rot paradigm for wood decay fungi.</title>
        <authorList>
            <person name="Riley R."/>
            <person name="Salamov A.A."/>
            <person name="Brown D.W."/>
            <person name="Nagy L.G."/>
            <person name="Floudas D."/>
            <person name="Held B.W."/>
            <person name="Levasseur A."/>
            <person name="Lombard V."/>
            <person name="Morin E."/>
            <person name="Otillar R."/>
            <person name="Lindquist E.A."/>
            <person name="Sun H."/>
            <person name="LaButti K.M."/>
            <person name="Schmutz J."/>
            <person name="Jabbour D."/>
            <person name="Luo H."/>
            <person name="Baker S.E."/>
            <person name="Pisabarro A.G."/>
            <person name="Walton J.D."/>
            <person name="Blanchette R.A."/>
            <person name="Henrissat B."/>
            <person name="Martin F."/>
            <person name="Cullen D."/>
            <person name="Hibbett D.S."/>
            <person name="Grigoriev I.V."/>
        </authorList>
    </citation>
    <scope>NUCLEOTIDE SEQUENCE [LARGE SCALE GENOMIC DNA]</scope>
    <source>
        <strain evidence="3">CBS 339.88</strain>
    </source>
</reference>
<dbReference type="Proteomes" id="UP000027222">
    <property type="component" value="Unassembled WGS sequence"/>
</dbReference>
<dbReference type="AlphaFoldDB" id="A0A067TU32"/>
<name>A0A067TU32_GALM3</name>
<dbReference type="Gene3D" id="1.25.40.10">
    <property type="entry name" value="Tetratricopeptide repeat domain"/>
    <property type="match status" value="3"/>
</dbReference>
<dbReference type="SUPFAM" id="SSF81901">
    <property type="entry name" value="HCP-like"/>
    <property type="match status" value="1"/>
</dbReference>
<evidence type="ECO:0000313" key="3">
    <source>
        <dbReference type="Proteomes" id="UP000027222"/>
    </source>
</evidence>
<protein>
    <recommendedName>
        <fullName evidence="1">CHAT domain-containing protein</fullName>
    </recommendedName>
</protein>
<evidence type="ECO:0000259" key="1">
    <source>
        <dbReference type="Pfam" id="PF12770"/>
    </source>
</evidence>
<gene>
    <name evidence="2" type="ORF">GALMADRAFT_237749</name>
</gene>
<dbReference type="InterPro" id="IPR024983">
    <property type="entry name" value="CHAT_dom"/>
</dbReference>
<dbReference type="STRING" id="685588.A0A067TU32"/>